<dbReference type="PANTHER" id="PTHR11255:SF54">
    <property type="entry name" value="DIACYLGLYCEROL KINASE THETA"/>
    <property type="match status" value="1"/>
</dbReference>
<feature type="domain" description="Phorbol-ester/DAG-type" evidence="5">
    <location>
        <begin position="143"/>
        <end position="191"/>
    </location>
</feature>
<reference evidence="6" key="1">
    <citation type="submission" date="2023-03" db="EMBL/GenBank/DDBJ databases">
        <authorList>
            <person name="Steffen K."/>
            <person name="Cardenas P."/>
        </authorList>
    </citation>
    <scope>NUCLEOTIDE SEQUENCE</scope>
</reference>
<name>A0AA35T880_GEOBA</name>
<dbReference type="InterPro" id="IPR020454">
    <property type="entry name" value="DAG/PE-bd"/>
</dbReference>
<organism evidence="6 7">
    <name type="scientific">Geodia barretti</name>
    <name type="common">Barrett's horny sponge</name>
    <dbReference type="NCBI Taxonomy" id="519541"/>
    <lineage>
        <taxon>Eukaryota</taxon>
        <taxon>Metazoa</taxon>
        <taxon>Porifera</taxon>
        <taxon>Demospongiae</taxon>
        <taxon>Heteroscleromorpha</taxon>
        <taxon>Tetractinellida</taxon>
        <taxon>Astrophorina</taxon>
        <taxon>Geodiidae</taxon>
        <taxon>Geodia</taxon>
    </lineage>
</organism>
<feature type="region of interest" description="Disordered" evidence="4">
    <location>
        <begin position="1"/>
        <end position="51"/>
    </location>
</feature>
<keyword evidence="1" id="KW-0479">Metal-binding</keyword>
<keyword evidence="6" id="KW-0808">Transferase</keyword>
<feature type="compositionally biased region" description="Acidic residues" evidence="4">
    <location>
        <begin position="309"/>
        <end position="319"/>
    </location>
</feature>
<dbReference type="Proteomes" id="UP001174909">
    <property type="component" value="Unassembled WGS sequence"/>
</dbReference>
<evidence type="ECO:0000256" key="4">
    <source>
        <dbReference type="SAM" id="MobiDB-lite"/>
    </source>
</evidence>
<keyword evidence="2" id="KW-0863">Zinc-finger</keyword>
<dbReference type="GO" id="GO:0007165">
    <property type="term" value="P:signal transduction"/>
    <property type="evidence" value="ECO:0007669"/>
    <property type="project" value="InterPro"/>
</dbReference>
<dbReference type="PRINTS" id="PR00008">
    <property type="entry name" value="DAGPEDOMAIN"/>
</dbReference>
<dbReference type="PROSITE" id="PS50081">
    <property type="entry name" value="ZF_DAG_PE_2"/>
    <property type="match status" value="3"/>
</dbReference>
<feature type="region of interest" description="Disordered" evidence="4">
    <location>
        <begin position="280"/>
        <end position="337"/>
    </location>
</feature>
<accession>A0AA35T880</accession>
<dbReference type="InterPro" id="IPR046349">
    <property type="entry name" value="C1-like_sf"/>
</dbReference>
<keyword evidence="3" id="KW-0862">Zinc</keyword>
<gene>
    <name evidence="6" type="ORF">GBAR_LOCUS24174</name>
</gene>
<dbReference type="SMART" id="SM00109">
    <property type="entry name" value="C1"/>
    <property type="match status" value="3"/>
</dbReference>
<keyword evidence="6" id="KW-0418">Kinase</keyword>
<evidence type="ECO:0000256" key="1">
    <source>
        <dbReference type="ARBA" id="ARBA00022723"/>
    </source>
</evidence>
<evidence type="ECO:0000313" key="6">
    <source>
        <dbReference type="EMBL" id="CAI8043580.1"/>
    </source>
</evidence>
<protein>
    <submittedName>
        <fullName evidence="6">Diacylglycerol kinase theta</fullName>
    </submittedName>
</protein>
<comment type="caution">
    <text evidence="6">The sequence shown here is derived from an EMBL/GenBank/DDBJ whole genome shotgun (WGS) entry which is preliminary data.</text>
</comment>
<dbReference type="Gene3D" id="3.30.60.20">
    <property type="match status" value="3"/>
</dbReference>
<dbReference type="GO" id="GO:0016020">
    <property type="term" value="C:membrane"/>
    <property type="evidence" value="ECO:0007669"/>
    <property type="project" value="UniProtKB-SubCell"/>
</dbReference>
<dbReference type="GO" id="GO:0008270">
    <property type="term" value="F:zinc ion binding"/>
    <property type="evidence" value="ECO:0007669"/>
    <property type="project" value="UniProtKB-KW"/>
</dbReference>
<dbReference type="SUPFAM" id="SSF57889">
    <property type="entry name" value="Cysteine-rich domain"/>
    <property type="match status" value="3"/>
</dbReference>
<dbReference type="InterPro" id="IPR002219">
    <property type="entry name" value="PKC_DAG/PE"/>
</dbReference>
<feature type="domain" description="Phorbol-ester/DAG-type" evidence="5">
    <location>
        <begin position="206"/>
        <end position="263"/>
    </location>
</feature>
<evidence type="ECO:0000256" key="2">
    <source>
        <dbReference type="ARBA" id="ARBA00022771"/>
    </source>
</evidence>
<evidence type="ECO:0000256" key="3">
    <source>
        <dbReference type="ARBA" id="ARBA00022833"/>
    </source>
</evidence>
<evidence type="ECO:0000259" key="5">
    <source>
        <dbReference type="PROSITE" id="PS50081"/>
    </source>
</evidence>
<proteinExistence type="predicted"/>
<dbReference type="GO" id="GO:0004143">
    <property type="term" value="F:ATP-dependent diacylglycerol kinase activity"/>
    <property type="evidence" value="ECO:0007669"/>
    <property type="project" value="InterPro"/>
</dbReference>
<feature type="domain" description="Phorbol-ester/DAG-type" evidence="5">
    <location>
        <begin position="80"/>
        <end position="130"/>
    </location>
</feature>
<dbReference type="Pfam" id="PF00130">
    <property type="entry name" value="C1_1"/>
    <property type="match status" value="2"/>
</dbReference>
<sequence length="337" mass="37890">MAEQNASSDGEPLKEMRPRVSSIGRGAGGPGDQSRRRQFKARSRELERGVSVPVLSPGSEAKAPLPLSTKEVVSVGHGQGHEFVKKTFFQPTFCHHCAELLWGLKGQGMKCMICNFVSHEKCIPNLSVSCRHIIAGKITDPVAHQWTQPRSFHRKKWCNVCRKRIHAKGVICEVCKLYSHTVCKANAFNNCKNCATYNNGVKQEIRHHWIEGNLTSSARCVVCTKNCSTENSLSGFRCGWCGYNVHSACIGQLEEREANERVCTHRDLWHLVLAPRAVTHRQSVKSHVEQEREEEAVDGEALSPTPADGPEEEEEEEDEYGSKGRPIINHRWQRRTD</sequence>
<dbReference type="PROSITE" id="PS00479">
    <property type="entry name" value="ZF_DAG_PE_1"/>
    <property type="match status" value="2"/>
</dbReference>
<dbReference type="PANTHER" id="PTHR11255">
    <property type="entry name" value="DIACYLGLYCEROL KINASE"/>
    <property type="match status" value="1"/>
</dbReference>
<dbReference type="EMBL" id="CASHTH010003338">
    <property type="protein sequence ID" value="CAI8043580.1"/>
    <property type="molecule type" value="Genomic_DNA"/>
</dbReference>
<keyword evidence="7" id="KW-1185">Reference proteome</keyword>
<dbReference type="AlphaFoldDB" id="A0AA35T880"/>
<dbReference type="InterPro" id="IPR037607">
    <property type="entry name" value="DGK"/>
</dbReference>
<evidence type="ECO:0000313" key="7">
    <source>
        <dbReference type="Proteomes" id="UP001174909"/>
    </source>
</evidence>